<dbReference type="PRINTS" id="PR01976">
    <property type="entry name" value="IGFBPFAMILY"/>
</dbReference>
<proteinExistence type="predicted"/>
<dbReference type="InterPro" id="IPR012210">
    <property type="entry name" value="IGFBP-2"/>
</dbReference>
<dbReference type="InterPro" id="IPR017891">
    <property type="entry name" value="Insulin_GF-bd_Cys-rich_CS"/>
</dbReference>
<dbReference type="EMBL" id="CAAE01014570">
    <property type="protein sequence ID" value="CAF98962.1"/>
    <property type="molecule type" value="Genomic_DNA"/>
</dbReference>
<feature type="non-terminal residue" evidence="11">
    <location>
        <position position="236"/>
    </location>
</feature>
<keyword evidence="3" id="KW-0964">Secreted</keyword>
<comment type="function">
    <text evidence="1">IGF-binding proteins prolong the half-life of the IGFs and have been shown to either inhibit or stimulate the growth promoting effects of the IGFs on cell culture. They alter the interaction of IGFs with their cell surface receptors.</text>
</comment>
<comment type="caution">
    <text evidence="11">The sequence shown here is derived from an EMBL/GenBank/DDBJ whole genome shotgun (WGS) entry which is preliminary data.</text>
</comment>
<dbReference type="InterPro" id="IPR009030">
    <property type="entry name" value="Growth_fac_rcpt_cys_sf"/>
</dbReference>
<dbReference type="SMART" id="SM00211">
    <property type="entry name" value="TY"/>
    <property type="match status" value="1"/>
</dbReference>
<dbReference type="Pfam" id="PF00219">
    <property type="entry name" value="IGFBP"/>
    <property type="match status" value="1"/>
</dbReference>
<dbReference type="PROSITE" id="PS51323">
    <property type="entry name" value="IGFBP_N_2"/>
    <property type="match status" value="1"/>
</dbReference>
<dbReference type="PRINTS" id="PR01978">
    <property type="entry name" value="IGFBPFAMILY2"/>
</dbReference>
<dbReference type="Pfam" id="PF00086">
    <property type="entry name" value="Thyroglobulin_1"/>
    <property type="match status" value="1"/>
</dbReference>
<evidence type="ECO:0000259" key="10">
    <source>
        <dbReference type="PROSITE" id="PS51323"/>
    </source>
</evidence>
<dbReference type="InterPro" id="IPR000716">
    <property type="entry name" value="Thyroglobulin_1"/>
</dbReference>
<dbReference type="GO" id="GO:0031995">
    <property type="term" value="F:insulin-like growth factor II binding"/>
    <property type="evidence" value="ECO:0007669"/>
    <property type="project" value="TreeGrafter"/>
</dbReference>
<keyword evidence="5" id="KW-0732">Signal</keyword>
<organism evidence="11">
    <name type="scientific">Tetraodon nigroviridis</name>
    <name type="common">Spotted green pufferfish</name>
    <name type="synonym">Chelonodon nigroviridis</name>
    <dbReference type="NCBI Taxonomy" id="99883"/>
    <lineage>
        <taxon>Eukaryota</taxon>
        <taxon>Metazoa</taxon>
        <taxon>Chordata</taxon>
        <taxon>Craniata</taxon>
        <taxon>Vertebrata</taxon>
        <taxon>Euteleostomi</taxon>
        <taxon>Actinopterygii</taxon>
        <taxon>Neopterygii</taxon>
        <taxon>Teleostei</taxon>
        <taxon>Neoteleostei</taxon>
        <taxon>Acanthomorphata</taxon>
        <taxon>Eupercaria</taxon>
        <taxon>Tetraodontiformes</taxon>
        <taxon>Tetradontoidea</taxon>
        <taxon>Tetraodontidae</taxon>
        <taxon>Tetraodon</taxon>
    </lineage>
</organism>
<evidence type="ECO:0000256" key="6">
    <source>
        <dbReference type="ARBA" id="ARBA00023157"/>
    </source>
</evidence>
<evidence type="ECO:0000256" key="5">
    <source>
        <dbReference type="ARBA" id="ARBA00022729"/>
    </source>
</evidence>
<keyword evidence="6" id="KW-1015">Disulfide bond</keyword>
<name>Q4SK70_TETNG</name>
<dbReference type="SUPFAM" id="SSF57610">
    <property type="entry name" value="Thyroglobulin type-1 domain"/>
    <property type="match status" value="1"/>
</dbReference>
<dbReference type="GO" id="GO:0005615">
    <property type="term" value="C:extracellular space"/>
    <property type="evidence" value="ECO:0007669"/>
    <property type="project" value="TreeGrafter"/>
</dbReference>
<evidence type="ECO:0000256" key="3">
    <source>
        <dbReference type="ARBA" id="ARBA00022525"/>
    </source>
</evidence>
<dbReference type="OrthoDB" id="9984807at2759"/>
<evidence type="ECO:0000313" key="11">
    <source>
        <dbReference type="EMBL" id="CAF98962.1"/>
    </source>
</evidence>
<sequence length="236" mass="26631">DLVFRCPGCTAERLAACPKITPLCPEIVRELGCGCCPVCARQQGELCGVYTPRCSSGLRCYPSAEADFPLQELLHGLGRCGQKVDVDIPSLDDLSTNEVHGTENPLTKRPPINAWMWQESAIKQHDNERRTKMKPNQLEDPQIQTEPQTACQQELNKVLEEISRMTSEDNRGPLENLYRLKFPNCDKDGFYSLKQCNMSTHGQRGECWCVNPFTGVQIPETPKIRGDPNCHQFHEE</sequence>
<accession>Q4SK70</accession>
<dbReference type="SMART" id="SM00121">
    <property type="entry name" value="IB"/>
    <property type="match status" value="1"/>
</dbReference>
<dbReference type="SUPFAM" id="SSF57184">
    <property type="entry name" value="Growth factor receptor domain"/>
    <property type="match status" value="1"/>
</dbReference>
<keyword evidence="7" id="KW-0340">Growth factor binding</keyword>
<feature type="domain" description="IGFBP N-terminal" evidence="10">
    <location>
        <begin position="2"/>
        <end position="83"/>
    </location>
</feature>
<dbReference type="InterPro" id="IPR022321">
    <property type="entry name" value="IGFBP_1-6_chordata"/>
</dbReference>
<feature type="non-terminal residue" evidence="11">
    <location>
        <position position="1"/>
    </location>
</feature>
<evidence type="ECO:0000259" key="9">
    <source>
        <dbReference type="PROSITE" id="PS51162"/>
    </source>
</evidence>
<dbReference type="GO" id="GO:0031994">
    <property type="term" value="F:insulin-like growth factor I binding"/>
    <property type="evidence" value="ECO:0007669"/>
    <property type="project" value="TreeGrafter"/>
</dbReference>
<reference evidence="11" key="1">
    <citation type="journal article" date="2004" name="Nature">
        <title>Genome duplication in the teleost fish Tetraodon nigroviridis reveals the early vertebrate proto-karyotype.</title>
        <authorList>
            <person name="Jaillon O."/>
            <person name="Aury J.-M."/>
            <person name="Brunet F."/>
            <person name="Petit J.-L."/>
            <person name="Stange-Thomann N."/>
            <person name="Mauceli E."/>
            <person name="Bouneau L."/>
            <person name="Fischer C."/>
            <person name="Ozouf-Costaz C."/>
            <person name="Bernot A."/>
            <person name="Nicaud S."/>
            <person name="Jaffe D."/>
            <person name="Fisher S."/>
            <person name="Lutfalla G."/>
            <person name="Dossat C."/>
            <person name="Segurens B."/>
            <person name="Dasilva C."/>
            <person name="Salanoubat M."/>
            <person name="Levy M."/>
            <person name="Boudet N."/>
            <person name="Castellano S."/>
            <person name="Anthouard V."/>
            <person name="Jubin C."/>
            <person name="Castelli V."/>
            <person name="Katinka M."/>
            <person name="Vacherie B."/>
            <person name="Biemont C."/>
            <person name="Skalli Z."/>
            <person name="Cattolico L."/>
            <person name="Poulain J."/>
            <person name="De Berardinis V."/>
            <person name="Cruaud C."/>
            <person name="Duprat S."/>
            <person name="Brottier P."/>
            <person name="Coutanceau J.-P."/>
            <person name="Gouzy J."/>
            <person name="Parra G."/>
            <person name="Lardier G."/>
            <person name="Chapple C."/>
            <person name="McKernan K.J."/>
            <person name="McEwan P."/>
            <person name="Bosak S."/>
            <person name="Kellis M."/>
            <person name="Volff J.-N."/>
            <person name="Guigo R."/>
            <person name="Zody M.C."/>
            <person name="Mesirov J."/>
            <person name="Lindblad-Toh K."/>
            <person name="Birren B."/>
            <person name="Nusbaum C."/>
            <person name="Kahn D."/>
            <person name="Robinson-Rechavi M."/>
            <person name="Laudet V."/>
            <person name="Schachter V."/>
            <person name="Quetier F."/>
            <person name="Saurin W."/>
            <person name="Scarpelli C."/>
            <person name="Wincker P."/>
            <person name="Lander E.S."/>
            <person name="Weissenbach J."/>
            <person name="Roest Crollius H."/>
        </authorList>
    </citation>
    <scope>NUCLEOTIDE SEQUENCE [LARGE SCALE GENOMIC DNA]</scope>
</reference>
<protein>
    <submittedName>
        <fullName evidence="11">(spotted green pufferfish) hypothetical protein</fullName>
    </submittedName>
</protein>
<evidence type="ECO:0000256" key="1">
    <source>
        <dbReference type="ARBA" id="ARBA00003811"/>
    </source>
</evidence>
<dbReference type="PROSITE" id="PS51162">
    <property type="entry name" value="THYROGLOBULIN_1_2"/>
    <property type="match status" value="1"/>
</dbReference>
<evidence type="ECO:0000256" key="8">
    <source>
        <dbReference type="PROSITE-ProRule" id="PRU00500"/>
    </source>
</evidence>
<dbReference type="CDD" id="cd00191">
    <property type="entry name" value="TY"/>
    <property type="match status" value="1"/>
</dbReference>
<dbReference type="FunFam" id="4.10.800.10:FF:000002">
    <property type="entry name" value="Insulin-like growth factor-binding protein 2"/>
    <property type="match status" value="1"/>
</dbReference>
<dbReference type="GO" id="GO:0048640">
    <property type="term" value="P:negative regulation of developmental growth"/>
    <property type="evidence" value="ECO:0007669"/>
    <property type="project" value="UniProtKB-ARBA"/>
</dbReference>
<comment type="subcellular location">
    <subcellularLocation>
        <location evidence="2">Secreted</location>
    </subcellularLocation>
</comment>
<comment type="caution">
    <text evidence="8">Lacks conserved residue(s) required for the propagation of feature annotation.</text>
</comment>
<dbReference type="Gene3D" id="4.10.40.20">
    <property type="match status" value="1"/>
</dbReference>
<feature type="domain" description="Thyroglobulin type-1" evidence="9">
    <location>
        <begin position="148"/>
        <end position="230"/>
    </location>
</feature>
<dbReference type="InterPro" id="IPR000867">
    <property type="entry name" value="IGFBP-like"/>
</dbReference>
<keyword evidence="4" id="KW-0341">Growth regulation</keyword>
<gene>
    <name evidence="11" type="ORF">GSTENG00016851001</name>
</gene>
<dbReference type="AlphaFoldDB" id="Q4SK70"/>
<dbReference type="InterPro" id="IPR036857">
    <property type="entry name" value="Thyroglobulin_1_sf"/>
</dbReference>
<dbReference type="KEGG" id="tng:GSTEN00016851G001"/>
<evidence type="ECO:0000256" key="4">
    <source>
        <dbReference type="ARBA" id="ARBA00022604"/>
    </source>
</evidence>
<dbReference type="GO" id="GO:0043567">
    <property type="term" value="P:regulation of insulin-like growth factor receptor signaling pathway"/>
    <property type="evidence" value="ECO:0007669"/>
    <property type="project" value="TreeGrafter"/>
</dbReference>
<evidence type="ECO:0000256" key="7">
    <source>
        <dbReference type="ARBA" id="ARBA00023183"/>
    </source>
</evidence>
<dbReference type="PANTHER" id="PTHR11551:SF5">
    <property type="entry name" value="INSULIN-LIKE GROWTH FACTOR-BINDING PROTEIN 2"/>
    <property type="match status" value="1"/>
</dbReference>
<dbReference type="PANTHER" id="PTHR11551">
    <property type="entry name" value="INSULIN-LIKE GROWTH FACTOR BINDING PROTEIN"/>
    <property type="match status" value="1"/>
</dbReference>
<dbReference type="PROSITE" id="PS00222">
    <property type="entry name" value="IGFBP_N_1"/>
    <property type="match status" value="1"/>
</dbReference>
<reference evidence="11" key="2">
    <citation type="submission" date="2004-02" db="EMBL/GenBank/DDBJ databases">
        <authorList>
            <consortium name="Genoscope"/>
            <consortium name="Whitehead Institute Centre for Genome Research"/>
        </authorList>
    </citation>
    <scope>NUCLEOTIDE SEQUENCE</scope>
</reference>
<evidence type="ECO:0000256" key="2">
    <source>
        <dbReference type="ARBA" id="ARBA00004613"/>
    </source>
</evidence>
<dbReference type="Gene3D" id="4.10.800.10">
    <property type="entry name" value="Thyroglobulin type-1"/>
    <property type="match status" value="1"/>
</dbReference>
<dbReference type="FunFam" id="4.10.40.20:FF:000001">
    <property type="entry name" value="Insulin-like growth factor binding protein 5"/>
    <property type="match status" value="1"/>
</dbReference>